<protein>
    <submittedName>
        <fullName evidence="3">DUF2637 domain-containing protein</fullName>
    </submittedName>
</protein>
<evidence type="ECO:0000256" key="2">
    <source>
        <dbReference type="SAM" id="Phobius"/>
    </source>
</evidence>
<dbReference type="EMBL" id="JBHLUE010000036">
    <property type="protein sequence ID" value="MFC0568629.1"/>
    <property type="molecule type" value="Genomic_DNA"/>
</dbReference>
<dbReference type="Pfam" id="PF10935">
    <property type="entry name" value="DUF2637"/>
    <property type="match status" value="1"/>
</dbReference>
<comment type="caution">
    <text evidence="3">The sequence shown here is derived from an EMBL/GenBank/DDBJ whole genome shotgun (WGS) entry which is preliminary data.</text>
</comment>
<feature type="region of interest" description="Disordered" evidence="1">
    <location>
        <begin position="217"/>
        <end position="258"/>
    </location>
</feature>
<feature type="transmembrane region" description="Helical" evidence="2">
    <location>
        <begin position="36"/>
        <end position="56"/>
    </location>
</feature>
<evidence type="ECO:0000256" key="1">
    <source>
        <dbReference type="SAM" id="MobiDB-lite"/>
    </source>
</evidence>
<keyword evidence="2" id="KW-0812">Transmembrane</keyword>
<keyword evidence="4" id="KW-1185">Reference proteome</keyword>
<feature type="transmembrane region" description="Helical" evidence="2">
    <location>
        <begin position="12"/>
        <end position="30"/>
    </location>
</feature>
<organism evidence="3 4">
    <name type="scientific">Plantactinospora siamensis</name>
    <dbReference type="NCBI Taxonomy" id="555372"/>
    <lineage>
        <taxon>Bacteria</taxon>
        <taxon>Bacillati</taxon>
        <taxon>Actinomycetota</taxon>
        <taxon>Actinomycetes</taxon>
        <taxon>Micromonosporales</taxon>
        <taxon>Micromonosporaceae</taxon>
        <taxon>Plantactinospora</taxon>
    </lineage>
</organism>
<proteinExistence type="predicted"/>
<feature type="transmembrane region" description="Helical" evidence="2">
    <location>
        <begin position="68"/>
        <end position="89"/>
    </location>
</feature>
<sequence>MNLSQLKRIRWGVRTVLSLGVAASIAGNVLHAHGGVISQIISAWSPLALLLTIELISRVPVHRRTLAWGRWAATAVIAGIAAWVSYWHMAAVASRYGETGGAQYMLPLSVDGLVVVASICLVELGGRISGESGVIVALAAADPEPAEQVSPDPWMYATPIGPVPVPDAPADAVEQVTARTTRRQPRALTSAQKVAKAAAKLPDGTVAQIAARAGVSPSTVRRHLPVAGGASPSEPVPAETTPEFPVNGASHELMEVTR</sequence>
<dbReference type="Proteomes" id="UP001589894">
    <property type="component" value="Unassembled WGS sequence"/>
</dbReference>
<accession>A0ABV6P6N0</accession>
<dbReference type="RefSeq" id="WP_377344183.1">
    <property type="nucleotide sequence ID" value="NZ_JBHLUE010000036.1"/>
</dbReference>
<reference evidence="3 4" key="1">
    <citation type="submission" date="2024-09" db="EMBL/GenBank/DDBJ databases">
        <authorList>
            <person name="Sun Q."/>
            <person name="Mori K."/>
        </authorList>
    </citation>
    <scope>NUCLEOTIDE SEQUENCE [LARGE SCALE GENOMIC DNA]</scope>
    <source>
        <strain evidence="3 4">TBRC 2205</strain>
    </source>
</reference>
<dbReference type="InterPro" id="IPR021235">
    <property type="entry name" value="DUF2637"/>
</dbReference>
<feature type="transmembrane region" description="Helical" evidence="2">
    <location>
        <begin position="101"/>
        <end position="122"/>
    </location>
</feature>
<keyword evidence="2" id="KW-1133">Transmembrane helix</keyword>
<keyword evidence="2" id="KW-0472">Membrane</keyword>
<evidence type="ECO:0000313" key="3">
    <source>
        <dbReference type="EMBL" id="MFC0568629.1"/>
    </source>
</evidence>
<gene>
    <name evidence="3" type="ORF">ACFFHU_31410</name>
</gene>
<evidence type="ECO:0000313" key="4">
    <source>
        <dbReference type="Proteomes" id="UP001589894"/>
    </source>
</evidence>
<name>A0ABV6P6N0_9ACTN</name>